<evidence type="ECO:0000256" key="1">
    <source>
        <dbReference type="SAM" id="MobiDB-lite"/>
    </source>
</evidence>
<sequence length="304" mass="31570">MDSLINFPRRTSLSSGLHSQPAQQREEQQTVAQNSNHSDQIAPLATAAQLTSASNGVLSVNNSLNAPPSAVAALLHQNSLNSRQENQMGSVTSPYGGGNTVQIPSAGSSNSLPPSQPNPSSPFPSPTPSTSNNKTTPASHNTTHLSSANSPANMSTIQQPSTRSHEADLTESQSSVQQILQEMMMPSQLNGANTLGNEMKGINGMTPALNGGSCLVGNGMANGSGIGGMGFGSMGGIGPSATQSGFRAAMANNTMSMNGRVGMNHISQDPTAMNHQQQQDMGNRLLGGLGRVNSFNNLQFDWNQ</sequence>
<dbReference type="OrthoDB" id="1828318at2759"/>
<feature type="compositionally biased region" description="Polar residues" evidence="1">
    <location>
        <begin position="9"/>
        <end position="37"/>
    </location>
</feature>
<protein>
    <submittedName>
        <fullName evidence="2">Putative Transcriptional corepressor SEUSS</fullName>
    </submittedName>
</protein>
<feature type="compositionally biased region" description="Pro residues" evidence="1">
    <location>
        <begin position="114"/>
        <end position="127"/>
    </location>
</feature>
<dbReference type="EMBL" id="CM017882">
    <property type="protein sequence ID" value="KAG1363605.1"/>
    <property type="molecule type" value="Genomic_DNA"/>
</dbReference>
<feature type="region of interest" description="Disordered" evidence="1">
    <location>
        <begin position="86"/>
        <end position="175"/>
    </location>
</feature>
<gene>
    <name evidence="2" type="ORF">COCNU_11G004320</name>
</gene>
<dbReference type="Proteomes" id="UP000797356">
    <property type="component" value="Chromosome 11"/>
</dbReference>
<feature type="compositionally biased region" description="Low complexity" evidence="1">
    <location>
        <begin position="128"/>
        <end position="137"/>
    </location>
</feature>
<accession>A0A8K0N9T9</accession>
<proteinExistence type="predicted"/>
<dbReference type="AlphaFoldDB" id="A0A8K0N9T9"/>
<evidence type="ECO:0000313" key="3">
    <source>
        <dbReference type="Proteomes" id="UP000797356"/>
    </source>
</evidence>
<comment type="caution">
    <text evidence="2">The sequence shown here is derived from an EMBL/GenBank/DDBJ whole genome shotgun (WGS) entry which is preliminary data.</text>
</comment>
<name>A0A8K0N9T9_COCNU</name>
<reference evidence="2" key="2">
    <citation type="submission" date="2019-07" db="EMBL/GenBank/DDBJ databases">
        <authorList>
            <person name="Yang Y."/>
            <person name="Bocs S."/>
            <person name="Baudouin L."/>
        </authorList>
    </citation>
    <scope>NUCLEOTIDE SEQUENCE</scope>
    <source>
        <tissue evidence="2">Spear leaf of Hainan Tall coconut</tissue>
    </source>
</reference>
<dbReference type="InterPro" id="IPR029005">
    <property type="entry name" value="LIM-bd/SEUSS"/>
</dbReference>
<organism evidence="2 3">
    <name type="scientific">Cocos nucifera</name>
    <name type="common">Coconut palm</name>
    <dbReference type="NCBI Taxonomy" id="13894"/>
    <lineage>
        <taxon>Eukaryota</taxon>
        <taxon>Viridiplantae</taxon>
        <taxon>Streptophyta</taxon>
        <taxon>Embryophyta</taxon>
        <taxon>Tracheophyta</taxon>
        <taxon>Spermatophyta</taxon>
        <taxon>Magnoliopsida</taxon>
        <taxon>Liliopsida</taxon>
        <taxon>Arecaceae</taxon>
        <taxon>Arecoideae</taxon>
        <taxon>Cocoseae</taxon>
        <taxon>Attaleinae</taxon>
        <taxon>Cocos</taxon>
    </lineage>
</organism>
<dbReference type="PANTHER" id="PTHR10378">
    <property type="entry name" value="LIM DOMAIN-BINDING PROTEIN"/>
    <property type="match status" value="1"/>
</dbReference>
<feature type="compositionally biased region" description="Polar residues" evidence="1">
    <location>
        <begin position="138"/>
        <end position="162"/>
    </location>
</feature>
<evidence type="ECO:0000313" key="2">
    <source>
        <dbReference type="EMBL" id="KAG1363605.1"/>
    </source>
</evidence>
<reference evidence="2" key="1">
    <citation type="journal article" date="2017" name="Gigascience">
        <title>The genome draft of coconut (Cocos nucifera).</title>
        <authorList>
            <person name="Xiao Y."/>
            <person name="Xu P."/>
            <person name="Fan H."/>
            <person name="Baudouin L."/>
            <person name="Xia W."/>
            <person name="Bocs S."/>
            <person name="Xu J."/>
            <person name="Li Q."/>
            <person name="Guo A."/>
            <person name="Zhou L."/>
            <person name="Li J."/>
            <person name="Wu Y."/>
            <person name="Ma Z."/>
            <person name="Armero A."/>
            <person name="Issali A.E."/>
            <person name="Liu N."/>
            <person name="Peng M."/>
            <person name="Yang Y."/>
        </authorList>
    </citation>
    <scope>NUCLEOTIDE SEQUENCE</scope>
    <source>
        <tissue evidence="2">Spear leaf of Hainan Tall coconut</tissue>
    </source>
</reference>
<keyword evidence="3" id="KW-1185">Reference proteome</keyword>
<feature type="region of interest" description="Disordered" evidence="1">
    <location>
        <begin position="1"/>
        <end position="37"/>
    </location>
</feature>